<reference evidence="2 3" key="1">
    <citation type="submission" date="2018-05" db="EMBL/GenBank/DDBJ databases">
        <title>Genomic Encyclopedia of Type Strains, Phase IV (KMG-IV): sequencing the most valuable type-strain genomes for metagenomic binning, comparative biology and taxonomic classification.</title>
        <authorList>
            <person name="Goeker M."/>
        </authorList>
    </citation>
    <scope>NUCLEOTIDE SEQUENCE [LARGE SCALE GENOMIC DNA]</scope>
    <source>
        <strain evidence="2 3">DSM 28579</strain>
    </source>
</reference>
<dbReference type="AlphaFoldDB" id="A0A7L4URD6"/>
<dbReference type="Gene3D" id="3.30.2190.10">
    <property type="entry name" value="PG1857-like"/>
    <property type="match status" value="1"/>
</dbReference>
<dbReference type="EMBL" id="QENZ01000003">
    <property type="protein sequence ID" value="PVX52313.1"/>
    <property type="molecule type" value="Genomic_DNA"/>
</dbReference>
<evidence type="ECO:0000313" key="3">
    <source>
        <dbReference type="Proteomes" id="UP000251835"/>
    </source>
</evidence>
<comment type="caution">
    <text evidence="2">The sequence shown here is derived from an EMBL/GenBank/DDBJ whole genome shotgun (WGS) entry which is preliminary data.</text>
</comment>
<gene>
    <name evidence="2" type="ORF">C7377_0627</name>
</gene>
<name>A0A7L4URD6_BALHA</name>
<keyword evidence="3" id="KW-1185">Reference proteome</keyword>
<sequence length="123" mass="14539">MFENTPNFHSTDIRILTHHIYEYKKGLRSIALHTMNREEQEKAEAILKRRGVSYLIKVVSAVRINIFLGDPNCIKIIESFHKDSLSQYSAEQDFMLGIMLGYDKCEQYKRYLEYSEKRKISSK</sequence>
<dbReference type="RefSeq" id="WP_116495854.1">
    <property type="nucleotide sequence ID" value="NZ_QENZ01000003.1"/>
</dbReference>
<accession>A0A7L4URD6</accession>
<evidence type="ECO:0000313" key="2">
    <source>
        <dbReference type="EMBL" id="PVX52313.1"/>
    </source>
</evidence>
<dbReference type="InterPro" id="IPR018594">
    <property type="entry name" value="DUF2023"/>
</dbReference>
<feature type="domain" description="DUF2023" evidence="1">
    <location>
        <begin position="14"/>
        <end position="113"/>
    </location>
</feature>
<protein>
    <submittedName>
        <fullName evidence="2">Uncharacterized protein DUF2023</fullName>
    </submittedName>
</protein>
<proteinExistence type="predicted"/>
<dbReference type="SUPFAM" id="SSF160448">
    <property type="entry name" value="PG1857-like"/>
    <property type="match status" value="1"/>
</dbReference>
<organism evidence="2 3">
    <name type="scientific">Balneicella halophila</name>
    <dbReference type="NCBI Taxonomy" id="1537566"/>
    <lineage>
        <taxon>Bacteria</taxon>
        <taxon>Pseudomonadati</taxon>
        <taxon>Bacteroidota</taxon>
        <taxon>Bacteroidia</taxon>
        <taxon>Bacteroidales</taxon>
        <taxon>Balneicellaceae</taxon>
        <taxon>Balneicella</taxon>
    </lineage>
</organism>
<dbReference type="Pfam" id="PF09633">
    <property type="entry name" value="DUF2023"/>
    <property type="match status" value="1"/>
</dbReference>
<dbReference type="OrthoDB" id="8138867at2"/>
<evidence type="ECO:0000259" key="1">
    <source>
        <dbReference type="Pfam" id="PF09633"/>
    </source>
</evidence>
<dbReference type="Proteomes" id="UP000251835">
    <property type="component" value="Unassembled WGS sequence"/>
</dbReference>
<dbReference type="InterPro" id="IPR036780">
    <property type="entry name" value="PG1857-like_sf"/>
</dbReference>